<dbReference type="GO" id="GO:0045087">
    <property type="term" value="P:innate immune response"/>
    <property type="evidence" value="ECO:0007669"/>
    <property type="project" value="UniProtKB-KW"/>
</dbReference>
<dbReference type="EnsemblMetazoa" id="ACUA022200-RA">
    <property type="protein sequence ID" value="ACUA022200-PA"/>
    <property type="gene ID" value="ACUA022200"/>
</dbReference>
<evidence type="ECO:0000256" key="3">
    <source>
        <dbReference type="ARBA" id="ARBA00022588"/>
    </source>
</evidence>
<dbReference type="EMBL" id="AXCM01001917">
    <property type="status" value="NOT_ANNOTATED_CDS"/>
    <property type="molecule type" value="Genomic_DNA"/>
</dbReference>
<evidence type="ECO:0000256" key="1">
    <source>
        <dbReference type="ARBA" id="ARBA00004613"/>
    </source>
</evidence>
<feature type="signal peptide" evidence="9">
    <location>
        <begin position="1"/>
        <end position="23"/>
    </location>
</feature>
<evidence type="ECO:0000256" key="4">
    <source>
        <dbReference type="ARBA" id="ARBA00022729"/>
    </source>
</evidence>
<comment type="similarity">
    <text evidence="8">Belongs to the peptidase S1 family. CLIP subfamily.</text>
</comment>
<evidence type="ECO:0000256" key="9">
    <source>
        <dbReference type="SAM" id="SignalP"/>
    </source>
</evidence>
<dbReference type="PROSITE" id="PS50240">
    <property type="entry name" value="TRYPSIN_DOM"/>
    <property type="match status" value="1"/>
</dbReference>
<name>A0A182MN19_9DIPT</name>
<dbReference type="SUPFAM" id="SSF50494">
    <property type="entry name" value="Trypsin-like serine proteases"/>
    <property type="match status" value="1"/>
</dbReference>
<keyword evidence="2" id="KW-0964">Secreted</keyword>
<evidence type="ECO:0000256" key="7">
    <source>
        <dbReference type="ARBA" id="ARBA00023180"/>
    </source>
</evidence>
<evidence type="ECO:0000313" key="11">
    <source>
        <dbReference type="EnsemblMetazoa" id="ACUA022200-PA"/>
    </source>
</evidence>
<proteinExistence type="inferred from homology"/>
<feature type="chain" id="PRO_5008128556" description="Peptidase S1 domain-containing protein" evidence="9">
    <location>
        <begin position="24"/>
        <end position="309"/>
    </location>
</feature>
<keyword evidence="7" id="KW-0325">Glycoprotein</keyword>
<organism evidence="11 12">
    <name type="scientific">Anopheles culicifacies</name>
    <dbReference type="NCBI Taxonomy" id="139723"/>
    <lineage>
        <taxon>Eukaryota</taxon>
        <taxon>Metazoa</taxon>
        <taxon>Ecdysozoa</taxon>
        <taxon>Arthropoda</taxon>
        <taxon>Hexapoda</taxon>
        <taxon>Insecta</taxon>
        <taxon>Pterygota</taxon>
        <taxon>Neoptera</taxon>
        <taxon>Endopterygota</taxon>
        <taxon>Diptera</taxon>
        <taxon>Nematocera</taxon>
        <taxon>Culicoidea</taxon>
        <taxon>Culicidae</taxon>
        <taxon>Anophelinae</taxon>
        <taxon>Anopheles</taxon>
        <taxon>culicifacies species complex</taxon>
    </lineage>
</organism>
<keyword evidence="6" id="KW-1015">Disulfide bond</keyword>
<dbReference type="InterPro" id="IPR051487">
    <property type="entry name" value="Ser/Thr_Proteases_Immune/Dev"/>
</dbReference>
<dbReference type="GO" id="GO:0006508">
    <property type="term" value="P:proteolysis"/>
    <property type="evidence" value="ECO:0007669"/>
    <property type="project" value="InterPro"/>
</dbReference>
<evidence type="ECO:0000313" key="12">
    <source>
        <dbReference type="Proteomes" id="UP000075883"/>
    </source>
</evidence>
<keyword evidence="12" id="KW-1185">Reference proteome</keyword>
<evidence type="ECO:0000256" key="6">
    <source>
        <dbReference type="ARBA" id="ARBA00023157"/>
    </source>
</evidence>
<dbReference type="AlphaFoldDB" id="A0A182MN19"/>
<keyword evidence="5" id="KW-0391">Immunity</keyword>
<keyword evidence="3" id="KW-0399">Innate immunity</keyword>
<dbReference type="GO" id="GO:0004252">
    <property type="term" value="F:serine-type endopeptidase activity"/>
    <property type="evidence" value="ECO:0007669"/>
    <property type="project" value="InterPro"/>
</dbReference>
<dbReference type="InterPro" id="IPR009003">
    <property type="entry name" value="Peptidase_S1_PA"/>
</dbReference>
<dbReference type="GO" id="GO:0005576">
    <property type="term" value="C:extracellular region"/>
    <property type="evidence" value="ECO:0007669"/>
    <property type="project" value="UniProtKB-SubCell"/>
</dbReference>
<dbReference type="InterPro" id="IPR043504">
    <property type="entry name" value="Peptidase_S1_PA_chymotrypsin"/>
</dbReference>
<dbReference type="Gene3D" id="2.40.10.10">
    <property type="entry name" value="Trypsin-like serine proteases"/>
    <property type="match status" value="1"/>
</dbReference>
<dbReference type="STRING" id="139723.A0A182MN19"/>
<dbReference type="SMART" id="SM00020">
    <property type="entry name" value="Tryp_SPc"/>
    <property type="match status" value="1"/>
</dbReference>
<reference evidence="12" key="1">
    <citation type="submission" date="2013-09" db="EMBL/GenBank/DDBJ databases">
        <title>The Genome Sequence of Anopheles culicifacies species A.</title>
        <authorList>
            <consortium name="The Broad Institute Genomics Platform"/>
            <person name="Neafsey D.E."/>
            <person name="Besansky N."/>
            <person name="Howell P."/>
            <person name="Walton C."/>
            <person name="Young S.K."/>
            <person name="Zeng Q."/>
            <person name="Gargeya S."/>
            <person name="Fitzgerald M."/>
            <person name="Haas B."/>
            <person name="Abouelleil A."/>
            <person name="Allen A.W."/>
            <person name="Alvarado L."/>
            <person name="Arachchi H.M."/>
            <person name="Berlin A.M."/>
            <person name="Chapman S.B."/>
            <person name="Gainer-Dewar J."/>
            <person name="Goldberg J."/>
            <person name="Griggs A."/>
            <person name="Gujja S."/>
            <person name="Hansen M."/>
            <person name="Howarth C."/>
            <person name="Imamovic A."/>
            <person name="Ireland A."/>
            <person name="Larimer J."/>
            <person name="McCowan C."/>
            <person name="Murphy C."/>
            <person name="Pearson M."/>
            <person name="Poon T.W."/>
            <person name="Priest M."/>
            <person name="Roberts A."/>
            <person name="Saif S."/>
            <person name="Shea T."/>
            <person name="Sisk P."/>
            <person name="Sykes S."/>
            <person name="Wortman J."/>
            <person name="Nusbaum C."/>
            <person name="Birren B."/>
        </authorList>
    </citation>
    <scope>NUCLEOTIDE SEQUENCE [LARGE SCALE GENOMIC DNA]</scope>
    <source>
        <strain evidence="12">A-37</strain>
    </source>
</reference>
<evidence type="ECO:0000256" key="8">
    <source>
        <dbReference type="ARBA" id="ARBA00024195"/>
    </source>
</evidence>
<dbReference type="InterPro" id="IPR001254">
    <property type="entry name" value="Trypsin_dom"/>
</dbReference>
<dbReference type="PANTHER" id="PTHR24256">
    <property type="entry name" value="TRYPTASE-RELATED"/>
    <property type="match status" value="1"/>
</dbReference>
<dbReference type="Pfam" id="PF00089">
    <property type="entry name" value="Trypsin"/>
    <property type="match status" value="1"/>
</dbReference>
<dbReference type="VEuPathDB" id="VectorBase:ACUA022200"/>
<accession>A0A182MN19</accession>
<evidence type="ECO:0000256" key="5">
    <source>
        <dbReference type="ARBA" id="ARBA00022859"/>
    </source>
</evidence>
<sequence>MGRWLRVFLRATLICIFAASSQAIRDKRMASGTDVMEQWEVPYQVSFRYIEQDRHLGSGAILNVRYIITQASFIWKLLRTYPEQPLSRLARIRVGQVELRSKADDQFRSIYSYTYHPSFDFEAARNDVALVRTLEYIEFNEFVQPVAIFKGSIPAGSVVMYTDWGAEKDTAAQDEYKEKLQKLDARAISNDECKELLSPWDLQELVYDTRLCIYTNGTGSICTVLYYRNMHAVGHKAVRVFCFSRETLEAHWWLSRMENRNSSVSCLTCTEHATRSFRAVSNGFGTTTDGLLKRLPLTTALQILVKCVA</sequence>
<protein>
    <recommendedName>
        <fullName evidence="10">Peptidase S1 domain-containing protein</fullName>
    </recommendedName>
</protein>
<evidence type="ECO:0000256" key="2">
    <source>
        <dbReference type="ARBA" id="ARBA00022525"/>
    </source>
</evidence>
<comment type="subcellular location">
    <subcellularLocation>
        <location evidence="1">Secreted</location>
    </subcellularLocation>
</comment>
<evidence type="ECO:0000259" key="10">
    <source>
        <dbReference type="PROSITE" id="PS50240"/>
    </source>
</evidence>
<dbReference type="Proteomes" id="UP000075883">
    <property type="component" value="Unassembled WGS sequence"/>
</dbReference>
<reference evidence="11" key="2">
    <citation type="submission" date="2020-05" db="UniProtKB">
        <authorList>
            <consortium name="EnsemblMetazoa"/>
        </authorList>
    </citation>
    <scope>IDENTIFICATION</scope>
    <source>
        <strain evidence="11">A-37</strain>
    </source>
</reference>
<keyword evidence="4 9" id="KW-0732">Signal</keyword>
<feature type="domain" description="Peptidase S1" evidence="10">
    <location>
        <begin position="29"/>
        <end position="222"/>
    </location>
</feature>